<proteinExistence type="predicted"/>
<feature type="transmembrane region" description="Helical" evidence="5">
    <location>
        <begin position="79"/>
        <end position="99"/>
    </location>
</feature>
<sequence length="143" mass="15552">MLDGPSFPPNSPVNLKIVLTVLRLISAAILFQSLFYKFGSHPDSILLFGTLGVEPWGRYLLGTVELAIVVLLLIPKTSLLGAIGGIGVMTGAIFTHLFFIGINFNGDGGRLFMLASGCFLACFLQCLILKNQILGYVKHRHFI</sequence>
<accession>A0ABS9BPL6</accession>
<evidence type="ECO:0000313" key="7">
    <source>
        <dbReference type="Proteomes" id="UP001201449"/>
    </source>
</evidence>
<evidence type="ECO:0000256" key="3">
    <source>
        <dbReference type="ARBA" id="ARBA00022989"/>
    </source>
</evidence>
<evidence type="ECO:0000256" key="4">
    <source>
        <dbReference type="ARBA" id="ARBA00023136"/>
    </source>
</evidence>
<reference evidence="6 7" key="1">
    <citation type="submission" date="2022-01" db="EMBL/GenBank/DDBJ databases">
        <title>Mariniradius saccharolyticus sp. nov., isolated from sediment of a river.</title>
        <authorList>
            <person name="Liu H."/>
        </authorList>
    </citation>
    <scope>NUCLEOTIDE SEQUENCE [LARGE SCALE GENOMIC DNA]</scope>
    <source>
        <strain evidence="6 7">RY-2</strain>
    </source>
</reference>
<gene>
    <name evidence="6" type="ORF">L0U89_02845</name>
</gene>
<dbReference type="Proteomes" id="UP001201449">
    <property type="component" value="Unassembled WGS sequence"/>
</dbReference>
<comment type="caution">
    <text evidence="6">The sequence shown here is derived from an EMBL/GenBank/DDBJ whole genome shotgun (WGS) entry which is preliminary data.</text>
</comment>
<dbReference type="Pfam" id="PF13564">
    <property type="entry name" value="DoxX_2"/>
    <property type="match status" value="1"/>
</dbReference>
<evidence type="ECO:0000256" key="1">
    <source>
        <dbReference type="ARBA" id="ARBA00004141"/>
    </source>
</evidence>
<keyword evidence="7" id="KW-1185">Reference proteome</keyword>
<keyword evidence="3 5" id="KW-1133">Transmembrane helix</keyword>
<name>A0ABS9BPL6_9BACT</name>
<evidence type="ECO:0000313" key="6">
    <source>
        <dbReference type="EMBL" id="MCF1749994.1"/>
    </source>
</evidence>
<evidence type="ECO:0000256" key="2">
    <source>
        <dbReference type="ARBA" id="ARBA00022692"/>
    </source>
</evidence>
<dbReference type="EMBL" id="JAKEVZ010000002">
    <property type="protein sequence ID" value="MCF1749994.1"/>
    <property type="molecule type" value="Genomic_DNA"/>
</dbReference>
<protein>
    <submittedName>
        <fullName evidence="6">DoxX family protein</fullName>
    </submittedName>
</protein>
<keyword evidence="2 5" id="KW-0812">Transmembrane</keyword>
<feature type="transmembrane region" description="Helical" evidence="5">
    <location>
        <begin position="56"/>
        <end position="74"/>
    </location>
</feature>
<keyword evidence="4 5" id="KW-0472">Membrane</keyword>
<dbReference type="InterPro" id="IPR032808">
    <property type="entry name" value="DoxX"/>
</dbReference>
<organism evidence="6 7">
    <name type="scientific">Mariniradius sediminis</name>
    <dbReference type="NCBI Taxonomy" id="2909237"/>
    <lineage>
        <taxon>Bacteria</taxon>
        <taxon>Pseudomonadati</taxon>
        <taxon>Bacteroidota</taxon>
        <taxon>Cytophagia</taxon>
        <taxon>Cytophagales</taxon>
        <taxon>Cyclobacteriaceae</taxon>
        <taxon>Mariniradius</taxon>
    </lineage>
</organism>
<dbReference type="RefSeq" id="WP_234860137.1">
    <property type="nucleotide sequence ID" value="NZ_JAKEVZ010000002.1"/>
</dbReference>
<comment type="subcellular location">
    <subcellularLocation>
        <location evidence="1">Membrane</location>
        <topology evidence="1">Multi-pass membrane protein</topology>
    </subcellularLocation>
</comment>
<feature type="transmembrane region" description="Helical" evidence="5">
    <location>
        <begin position="17"/>
        <end position="36"/>
    </location>
</feature>
<feature type="transmembrane region" description="Helical" evidence="5">
    <location>
        <begin position="111"/>
        <end position="129"/>
    </location>
</feature>
<evidence type="ECO:0000256" key="5">
    <source>
        <dbReference type="SAM" id="Phobius"/>
    </source>
</evidence>